<evidence type="ECO:0000256" key="2">
    <source>
        <dbReference type="SAM" id="Phobius"/>
    </source>
</evidence>
<feature type="transmembrane region" description="Helical" evidence="2">
    <location>
        <begin position="48"/>
        <end position="69"/>
    </location>
</feature>
<evidence type="ECO:0000256" key="1">
    <source>
        <dbReference type="SAM" id="MobiDB-lite"/>
    </source>
</evidence>
<dbReference type="EMBL" id="JBBNAE010000003">
    <property type="protein sequence ID" value="KAK9138552.1"/>
    <property type="molecule type" value="Genomic_DNA"/>
</dbReference>
<dbReference type="Proteomes" id="UP001417504">
    <property type="component" value="Unassembled WGS sequence"/>
</dbReference>
<dbReference type="AlphaFoldDB" id="A0AAP0JQY6"/>
<evidence type="ECO:0000313" key="3">
    <source>
        <dbReference type="EMBL" id="KAK9138552.1"/>
    </source>
</evidence>
<feature type="transmembrane region" description="Helical" evidence="2">
    <location>
        <begin position="118"/>
        <end position="138"/>
    </location>
</feature>
<protein>
    <submittedName>
        <fullName evidence="3">Uncharacterized protein</fullName>
    </submittedName>
</protein>
<feature type="compositionally biased region" description="Polar residues" evidence="1">
    <location>
        <begin position="661"/>
        <end position="671"/>
    </location>
</feature>
<reference evidence="3 4" key="1">
    <citation type="submission" date="2024-01" db="EMBL/GenBank/DDBJ databases">
        <title>Genome assemblies of Stephania.</title>
        <authorList>
            <person name="Yang L."/>
        </authorList>
    </citation>
    <scope>NUCLEOTIDE SEQUENCE [LARGE SCALE GENOMIC DNA]</scope>
    <source>
        <strain evidence="3">QJT</strain>
        <tissue evidence="3">Leaf</tissue>
    </source>
</reference>
<dbReference type="PANTHER" id="PTHR35307:SF6">
    <property type="entry name" value="TRANSMEMBRANE PROTEIN"/>
    <property type="match status" value="1"/>
</dbReference>
<comment type="caution">
    <text evidence="3">The sequence shown here is derived from an EMBL/GenBank/DDBJ whole genome shotgun (WGS) entry which is preliminary data.</text>
</comment>
<feature type="transmembrane region" description="Helical" evidence="2">
    <location>
        <begin position="20"/>
        <end position="41"/>
    </location>
</feature>
<organism evidence="3 4">
    <name type="scientific">Stephania japonica</name>
    <dbReference type="NCBI Taxonomy" id="461633"/>
    <lineage>
        <taxon>Eukaryota</taxon>
        <taxon>Viridiplantae</taxon>
        <taxon>Streptophyta</taxon>
        <taxon>Embryophyta</taxon>
        <taxon>Tracheophyta</taxon>
        <taxon>Spermatophyta</taxon>
        <taxon>Magnoliopsida</taxon>
        <taxon>Ranunculales</taxon>
        <taxon>Menispermaceae</taxon>
        <taxon>Menispermoideae</taxon>
        <taxon>Cissampelideae</taxon>
        <taxon>Stephania</taxon>
    </lineage>
</organism>
<dbReference type="PANTHER" id="PTHR35307">
    <property type="entry name" value="PROTEIN, PUTATIVE-RELATED"/>
    <property type="match status" value="1"/>
</dbReference>
<feature type="transmembrane region" description="Helical" evidence="2">
    <location>
        <begin position="256"/>
        <end position="277"/>
    </location>
</feature>
<evidence type="ECO:0000313" key="4">
    <source>
        <dbReference type="Proteomes" id="UP001417504"/>
    </source>
</evidence>
<feature type="transmembrane region" description="Helical" evidence="2">
    <location>
        <begin position="338"/>
        <end position="366"/>
    </location>
</feature>
<sequence length="696" mass="78439">MAKPLCSSENNHYSTPVPYVGLYIAGATLVCLSFMLFDMIFSFRRRRLYLPCKLFAINSVTLTILGTASKLPMDLTTYMPSAIDQLSKLSSTAMVCVCIGFLAPSLGISRQTESVTNLIALSLLVITIVVNVCIQMYTGVIFSFIIGHALILCCMMTMLFMLWFITLNMERAKKIMVDTNQNLFKKGEGKSFIHRVKLWYVYSSITNPQYTSWRVSSQFGASACMVCLTVLSHTAYRSLVLHKTEFCKDVSDYGWSISIIVITQIVTVMVGSLGNVYRFTALLWMSARYGQGKGGLKGIDALDVEALVLRFLAKKRGLVKVVSIIMLSRLLVKVSVAIIYLFAFVTVGVVSLLAGSIVVLVAMMALSKCCPRTDVSQITLPWKEELNDHVWKVLDGFPEKIMWICVKDMEKWMDASKTRNSPNNIVQLLAKPRSHPLQDLLGMVQQIGVRAFPEGYRLSCLSFVILERLVSVSMPSALAKSIVQTFDEAFEMIYYIDEKINVGSMEDQIKRQFAKVLFEYKDVHLSEDDYVSTRSNWSVSEAISLIKNERGVKFGGVVGRERDVFVNFISMREMEYASIEELYFHLEQLFVDMMHSFLSQIPVAILKDVNESPIEVHEEKARFVLKLLCKLILLEDEVQWSFPEGYHFTRLMDLEGEDSGQARNTENQNLTDGIDDQDGGATTIQEVPDVEMGLQG</sequence>
<keyword evidence="4" id="KW-1185">Reference proteome</keyword>
<feature type="transmembrane region" description="Helical" evidence="2">
    <location>
        <begin position="219"/>
        <end position="236"/>
    </location>
</feature>
<accession>A0AAP0JQY6</accession>
<proteinExistence type="predicted"/>
<gene>
    <name evidence="3" type="ORF">Sjap_009146</name>
</gene>
<feature type="transmembrane region" description="Helical" evidence="2">
    <location>
        <begin position="89"/>
        <end position="106"/>
    </location>
</feature>
<feature type="transmembrane region" description="Helical" evidence="2">
    <location>
        <begin position="144"/>
        <end position="166"/>
    </location>
</feature>
<name>A0AAP0JQY6_9MAGN</name>
<keyword evidence="2" id="KW-1133">Transmembrane helix</keyword>
<keyword evidence="2" id="KW-0472">Membrane</keyword>
<feature type="region of interest" description="Disordered" evidence="1">
    <location>
        <begin position="659"/>
        <end position="681"/>
    </location>
</feature>
<keyword evidence="2" id="KW-0812">Transmembrane</keyword>